<evidence type="ECO:0000313" key="3">
    <source>
        <dbReference type="Proteomes" id="UP000547674"/>
    </source>
</evidence>
<accession>A0A7Y2EHC3</accession>
<sequence length="59" mass="6921">MIQEFLRTTPFAFWPLMAFFLFFGTFIAVLAVVLWGAWKKRAFDDVAHLPLLDDQGEER</sequence>
<proteinExistence type="predicted"/>
<keyword evidence="1" id="KW-0472">Membrane</keyword>
<comment type="caution">
    <text evidence="2">The sequence shown here is derived from an EMBL/GenBank/DDBJ whole genome shotgun (WGS) entry which is preliminary data.</text>
</comment>
<dbReference type="EMBL" id="JABDJR010000693">
    <property type="protein sequence ID" value="NNF08518.1"/>
    <property type="molecule type" value="Genomic_DNA"/>
</dbReference>
<dbReference type="Proteomes" id="UP000547674">
    <property type="component" value="Unassembled WGS sequence"/>
</dbReference>
<evidence type="ECO:0008006" key="4">
    <source>
        <dbReference type="Google" id="ProtNLM"/>
    </source>
</evidence>
<name>A0A7Y2EHC3_UNCEI</name>
<feature type="transmembrane region" description="Helical" evidence="1">
    <location>
        <begin position="12"/>
        <end position="38"/>
    </location>
</feature>
<evidence type="ECO:0000313" key="2">
    <source>
        <dbReference type="EMBL" id="NNF08518.1"/>
    </source>
</evidence>
<organism evidence="2 3">
    <name type="scientific">Eiseniibacteriota bacterium</name>
    <dbReference type="NCBI Taxonomy" id="2212470"/>
    <lineage>
        <taxon>Bacteria</taxon>
        <taxon>Candidatus Eiseniibacteriota</taxon>
    </lineage>
</organism>
<protein>
    <recommendedName>
        <fullName evidence="4">Cbb3-type cytochrome c oxidase subunit 3</fullName>
    </recommendedName>
</protein>
<keyword evidence="1" id="KW-0812">Transmembrane</keyword>
<evidence type="ECO:0000256" key="1">
    <source>
        <dbReference type="SAM" id="Phobius"/>
    </source>
</evidence>
<keyword evidence="1" id="KW-1133">Transmembrane helix</keyword>
<gene>
    <name evidence="2" type="ORF">HKN21_17280</name>
</gene>
<dbReference type="AlphaFoldDB" id="A0A7Y2EHC3"/>
<reference evidence="2 3" key="1">
    <citation type="submission" date="2020-03" db="EMBL/GenBank/DDBJ databases">
        <title>Metabolic flexibility allows generalist bacteria to become dominant in a frequently disturbed ecosystem.</title>
        <authorList>
            <person name="Chen Y.-J."/>
            <person name="Leung P.M."/>
            <person name="Bay S.K."/>
            <person name="Hugenholtz P."/>
            <person name="Kessler A.J."/>
            <person name="Shelley G."/>
            <person name="Waite D.W."/>
            <person name="Cook P.L."/>
            <person name="Greening C."/>
        </authorList>
    </citation>
    <scope>NUCLEOTIDE SEQUENCE [LARGE SCALE GENOMIC DNA]</scope>
    <source>
        <strain evidence="2">SS_bin_28</strain>
    </source>
</reference>